<evidence type="ECO:0000256" key="3">
    <source>
        <dbReference type="ARBA" id="ARBA00022692"/>
    </source>
</evidence>
<feature type="transmembrane region" description="Helical" evidence="7">
    <location>
        <begin position="326"/>
        <end position="348"/>
    </location>
</feature>
<comment type="similarity">
    <text evidence="2">Belongs to the glycosyltransferase 2 family.</text>
</comment>
<feature type="transmembrane region" description="Helical" evidence="7">
    <location>
        <begin position="788"/>
        <end position="807"/>
    </location>
</feature>
<feature type="transmembrane region" description="Helical" evidence="7">
    <location>
        <begin position="736"/>
        <end position="754"/>
    </location>
</feature>
<feature type="transmembrane region" description="Helical" evidence="7">
    <location>
        <begin position="24"/>
        <end position="46"/>
    </location>
</feature>
<dbReference type="CDD" id="cd06174">
    <property type="entry name" value="MFS"/>
    <property type="match status" value="1"/>
</dbReference>
<dbReference type="Gene3D" id="1.20.144.10">
    <property type="entry name" value="Phosphatidic acid phosphatase type 2/haloperoxidase"/>
    <property type="match status" value="1"/>
</dbReference>
<dbReference type="SUPFAM" id="SSF48317">
    <property type="entry name" value="Acid phosphatase/Vanadium-dependent haloperoxidase"/>
    <property type="match status" value="1"/>
</dbReference>
<dbReference type="AlphaFoldDB" id="A0A6J4SHM1"/>
<dbReference type="PROSITE" id="PS50850">
    <property type="entry name" value="MFS"/>
    <property type="match status" value="1"/>
</dbReference>
<feature type="transmembrane region" description="Helical" evidence="7">
    <location>
        <begin position="189"/>
        <end position="208"/>
    </location>
</feature>
<feature type="transmembrane region" description="Helical" evidence="7">
    <location>
        <begin position="389"/>
        <end position="409"/>
    </location>
</feature>
<dbReference type="CDD" id="cd04179">
    <property type="entry name" value="DPM_DPG-synthase_like"/>
    <property type="match status" value="1"/>
</dbReference>
<feature type="transmembrane region" description="Helical" evidence="7">
    <location>
        <begin position="840"/>
        <end position="860"/>
    </location>
</feature>
<evidence type="ECO:0000256" key="5">
    <source>
        <dbReference type="ARBA" id="ARBA00023136"/>
    </source>
</evidence>
<evidence type="ECO:0000313" key="9">
    <source>
        <dbReference type="EMBL" id="CAA9498753.1"/>
    </source>
</evidence>
<evidence type="ECO:0000256" key="1">
    <source>
        <dbReference type="ARBA" id="ARBA00004651"/>
    </source>
</evidence>
<evidence type="ECO:0000256" key="7">
    <source>
        <dbReference type="SAM" id="Phobius"/>
    </source>
</evidence>
<dbReference type="Pfam" id="PF07690">
    <property type="entry name" value="MFS_1"/>
    <property type="match status" value="1"/>
</dbReference>
<feature type="transmembrane region" description="Helical" evidence="7">
    <location>
        <begin position="814"/>
        <end position="834"/>
    </location>
</feature>
<dbReference type="GO" id="GO:0022857">
    <property type="term" value="F:transmembrane transporter activity"/>
    <property type="evidence" value="ECO:0007669"/>
    <property type="project" value="InterPro"/>
</dbReference>
<feature type="transmembrane region" description="Helical" evidence="7">
    <location>
        <begin position="165"/>
        <end position="183"/>
    </location>
</feature>
<gene>
    <name evidence="9" type="ORF">AVDCRST_MAG67-1708</name>
</gene>
<name>A0A6J4SHM1_9ACTN</name>
<dbReference type="InterPro" id="IPR036938">
    <property type="entry name" value="PAP2/HPO_sf"/>
</dbReference>
<evidence type="ECO:0000256" key="4">
    <source>
        <dbReference type="ARBA" id="ARBA00022989"/>
    </source>
</evidence>
<protein>
    <recommendedName>
        <fullName evidence="8">Major facilitator superfamily (MFS) profile domain-containing protein</fullName>
    </recommendedName>
</protein>
<keyword evidence="5 7" id="KW-0472">Membrane</keyword>
<feature type="transmembrane region" description="Helical" evidence="7">
    <location>
        <begin position="666"/>
        <end position="686"/>
    </location>
</feature>
<evidence type="ECO:0000256" key="6">
    <source>
        <dbReference type="SAM" id="MobiDB-lite"/>
    </source>
</evidence>
<feature type="transmembrane region" description="Helical" evidence="7">
    <location>
        <begin position="712"/>
        <end position="729"/>
    </location>
</feature>
<sequence>MASLAPRTPAAESTSEDAERDAPLTATVGLAFLLSFSAVAVGLGAARAATTSYVPVLLDEIAERPGLIGLAMLSNAVAGFFVPLAVGLYADRHPSRRPLIAGGVAISAGGLIAVALGSATTYLMLTLAAAAVYVGLNIVQTAHRALVPERFDDGARPRATSAQELGQLVGALVGTVIGGVLVLAAPGLLFAALAAVAVLTALPTLRLATVRRRAPAPDAARTATIASVSAALRRRGTRELLVAQALWVGAYVGLTPFFALYAKHVLGLSTGAAGGLLAAFGLLTGAGMLYAARVRPEHVRRTLTLGVASLGAGLSLAATGSTPAAVAAPFALAAVGAGVATSLGFVYFSRFIPAGETGRYSGAFLATRALAAAIALPAAGVIVDLTGSYRALLAMGSLALVAVIPIRLADRRTATARTRAPIRSLAAVIPVFRSDRFADVAVATARHADRVILVDDGAPAAIAAHLDRVVEEHGFELVSMGANRGKGSALAAGVDAAIHRGATPDAVLLIDSDEQHPPACIPAFLAAAEHADVVIGDRSRDRGQMPALRRLANVASSLGMSLRTRRRMPDSQNGMRLIRIDALQRVPLSEGRYEAESRHLKELARARTQIAWVGMPAIYNGEPSSFRPVVDTLRVAREILRPRKVAAPLPGSHALNDYTRAFGSRLLAMVMLAITVGAALPALQALDERAFLAINGLGDGPEWLYQALDPHSRNYALLVALAIGASLVARRPLRFVGGAALAVVFAAFFSDGLLELVQLSVDRPRPEEAVGGAVQLSHDRSWAHIPSFPSGHLVVTAAMVAATAAALPKLRAPLAIYLGAVAITRMLFGAHFPLDVAVGAILGWETGLFAAGLAAAAGLLPQPERERRTLPELVHRREPVVTQAGSDA</sequence>
<dbReference type="SUPFAM" id="SSF103473">
    <property type="entry name" value="MFS general substrate transporter"/>
    <property type="match status" value="1"/>
</dbReference>
<feature type="transmembrane region" description="Helical" evidence="7">
    <location>
        <begin position="268"/>
        <end position="291"/>
    </location>
</feature>
<dbReference type="InterPro" id="IPR050256">
    <property type="entry name" value="Glycosyltransferase_2"/>
</dbReference>
<dbReference type="InterPro" id="IPR020846">
    <property type="entry name" value="MFS_dom"/>
</dbReference>
<dbReference type="PANTHER" id="PTHR48090">
    <property type="entry name" value="UNDECAPRENYL-PHOSPHATE 4-DEOXY-4-FORMAMIDO-L-ARABINOSE TRANSFERASE-RELATED"/>
    <property type="match status" value="1"/>
</dbReference>
<dbReference type="InterPro" id="IPR029044">
    <property type="entry name" value="Nucleotide-diphossugar_trans"/>
</dbReference>
<evidence type="ECO:0000259" key="8">
    <source>
        <dbReference type="PROSITE" id="PS50850"/>
    </source>
</evidence>
<dbReference type="GO" id="GO:0005886">
    <property type="term" value="C:plasma membrane"/>
    <property type="evidence" value="ECO:0007669"/>
    <property type="project" value="UniProtKB-SubCell"/>
</dbReference>
<feature type="transmembrane region" description="Helical" evidence="7">
    <location>
        <begin position="303"/>
        <end position="320"/>
    </location>
</feature>
<comment type="subcellular location">
    <subcellularLocation>
        <location evidence="1">Cell membrane</location>
        <topology evidence="1">Multi-pass membrane protein</topology>
    </subcellularLocation>
</comment>
<dbReference type="Pfam" id="PF01569">
    <property type="entry name" value="PAP2"/>
    <property type="match status" value="1"/>
</dbReference>
<evidence type="ECO:0000256" key="2">
    <source>
        <dbReference type="ARBA" id="ARBA00006739"/>
    </source>
</evidence>
<dbReference type="Gene3D" id="1.20.1250.20">
    <property type="entry name" value="MFS general substrate transporter like domains"/>
    <property type="match status" value="1"/>
</dbReference>
<feature type="region of interest" description="Disordered" evidence="6">
    <location>
        <begin position="1"/>
        <end position="20"/>
    </location>
</feature>
<dbReference type="InterPro" id="IPR001173">
    <property type="entry name" value="Glyco_trans_2-like"/>
</dbReference>
<dbReference type="InterPro" id="IPR036259">
    <property type="entry name" value="MFS_trans_sf"/>
</dbReference>
<reference evidence="9" key="1">
    <citation type="submission" date="2020-02" db="EMBL/GenBank/DDBJ databases">
        <authorList>
            <person name="Meier V. D."/>
        </authorList>
    </citation>
    <scope>NUCLEOTIDE SEQUENCE</scope>
    <source>
        <strain evidence="9">AVDCRST_MAG67</strain>
    </source>
</reference>
<dbReference type="InterPro" id="IPR011701">
    <property type="entry name" value="MFS"/>
</dbReference>
<dbReference type="SMART" id="SM00014">
    <property type="entry name" value="acidPPc"/>
    <property type="match status" value="1"/>
</dbReference>
<keyword evidence="4 7" id="KW-1133">Transmembrane helix</keyword>
<feature type="transmembrane region" description="Helical" evidence="7">
    <location>
        <begin position="240"/>
        <end position="262"/>
    </location>
</feature>
<feature type="domain" description="Major facilitator superfamily (MFS) profile" evidence="8">
    <location>
        <begin position="30"/>
        <end position="414"/>
    </location>
</feature>
<organism evidence="9">
    <name type="scientific">uncultured Solirubrobacteraceae bacterium</name>
    <dbReference type="NCBI Taxonomy" id="1162706"/>
    <lineage>
        <taxon>Bacteria</taxon>
        <taxon>Bacillati</taxon>
        <taxon>Actinomycetota</taxon>
        <taxon>Thermoleophilia</taxon>
        <taxon>Solirubrobacterales</taxon>
        <taxon>Solirubrobacteraceae</taxon>
        <taxon>environmental samples</taxon>
    </lineage>
</organism>
<feature type="transmembrane region" description="Helical" evidence="7">
    <location>
        <begin position="360"/>
        <end position="383"/>
    </location>
</feature>
<dbReference type="Pfam" id="PF00535">
    <property type="entry name" value="Glycos_transf_2"/>
    <property type="match status" value="1"/>
</dbReference>
<dbReference type="Gene3D" id="3.90.550.10">
    <property type="entry name" value="Spore Coat Polysaccharide Biosynthesis Protein SpsA, Chain A"/>
    <property type="match status" value="1"/>
</dbReference>
<dbReference type="EMBL" id="CADCVQ010000076">
    <property type="protein sequence ID" value="CAA9498753.1"/>
    <property type="molecule type" value="Genomic_DNA"/>
</dbReference>
<dbReference type="InterPro" id="IPR000326">
    <property type="entry name" value="PAP2/HPO"/>
</dbReference>
<dbReference type="CDD" id="cd01610">
    <property type="entry name" value="PAP2_like"/>
    <property type="match status" value="1"/>
</dbReference>
<dbReference type="SUPFAM" id="SSF53448">
    <property type="entry name" value="Nucleotide-diphospho-sugar transferases"/>
    <property type="match status" value="1"/>
</dbReference>
<dbReference type="PANTHER" id="PTHR48090:SF7">
    <property type="entry name" value="RFBJ PROTEIN"/>
    <property type="match status" value="1"/>
</dbReference>
<proteinExistence type="inferred from homology"/>
<feature type="transmembrane region" description="Helical" evidence="7">
    <location>
        <begin position="66"/>
        <end position="86"/>
    </location>
</feature>
<feature type="transmembrane region" description="Helical" evidence="7">
    <location>
        <begin position="98"/>
        <end position="116"/>
    </location>
</feature>
<keyword evidence="3 7" id="KW-0812">Transmembrane</keyword>
<accession>A0A6J4SHM1</accession>